<evidence type="ECO:0000313" key="2">
    <source>
        <dbReference type="Proteomes" id="UP001500503"/>
    </source>
</evidence>
<comment type="caution">
    <text evidence="1">The sequence shown here is derived from an EMBL/GenBank/DDBJ whole genome shotgun (WGS) entry which is preliminary data.</text>
</comment>
<dbReference type="Proteomes" id="UP001500503">
    <property type="component" value="Unassembled WGS sequence"/>
</dbReference>
<dbReference type="EMBL" id="BAABHF010000006">
    <property type="protein sequence ID" value="GAA4481968.1"/>
    <property type="molecule type" value="Genomic_DNA"/>
</dbReference>
<sequence length="198" mass="21026">MRALTSAVVAQEANGTPYEDGYQKGYADGLDWGRSHCGSVEETDPVSGRSGPYWDSYKQGYLAGFPEGLNSQAGHCVGTSERGALLTHDMAVAPAGLINGSNFGNRSPSPSGDDAMFLQRIRAAGITKAVISDDQAVSTAQRIIYLVCDRNGPSRPDTEELLVGEFGMSAQQKIAFTQAALQVYQHTSDTNNCGSAVR</sequence>
<organism evidence="1 2">
    <name type="scientific">Actinoallomurus oryzae</name>
    <dbReference type="NCBI Taxonomy" id="502180"/>
    <lineage>
        <taxon>Bacteria</taxon>
        <taxon>Bacillati</taxon>
        <taxon>Actinomycetota</taxon>
        <taxon>Actinomycetes</taxon>
        <taxon>Streptosporangiales</taxon>
        <taxon>Thermomonosporaceae</taxon>
        <taxon>Actinoallomurus</taxon>
    </lineage>
</organism>
<accession>A0ABP8P7Y8</accession>
<name>A0ABP8P7Y8_9ACTN</name>
<proteinExistence type="predicted"/>
<reference evidence="2" key="1">
    <citation type="journal article" date="2019" name="Int. J. Syst. Evol. Microbiol.">
        <title>The Global Catalogue of Microorganisms (GCM) 10K type strain sequencing project: providing services to taxonomists for standard genome sequencing and annotation.</title>
        <authorList>
            <consortium name="The Broad Institute Genomics Platform"/>
            <consortium name="The Broad Institute Genome Sequencing Center for Infectious Disease"/>
            <person name="Wu L."/>
            <person name="Ma J."/>
        </authorList>
    </citation>
    <scope>NUCLEOTIDE SEQUENCE [LARGE SCALE GENOMIC DNA]</scope>
    <source>
        <strain evidence="2">JCM 17933</strain>
    </source>
</reference>
<keyword evidence="2" id="KW-1185">Reference proteome</keyword>
<evidence type="ECO:0008006" key="3">
    <source>
        <dbReference type="Google" id="ProtNLM"/>
    </source>
</evidence>
<protein>
    <recommendedName>
        <fullName evidence="3">DUF732 domain-containing protein</fullName>
    </recommendedName>
</protein>
<gene>
    <name evidence="1" type="ORF">GCM10023191_001570</name>
</gene>
<evidence type="ECO:0000313" key="1">
    <source>
        <dbReference type="EMBL" id="GAA4481968.1"/>
    </source>
</evidence>